<dbReference type="Proteomes" id="UP001204772">
    <property type="component" value="Unassembled WGS sequence"/>
</dbReference>
<comment type="caution">
    <text evidence="1">The sequence shown here is derived from an EMBL/GenBank/DDBJ whole genome shotgun (WGS) entry which is preliminary data.</text>
</comment>
<sequence>MKVTNELKKRKTPIVKIDKSLDKFDDKILFPEKLEKANEMLKKIGLPKQWTTK</sequence>
<dbReference type="RefSeq" id="WP_253525492.1">
    <property type="nucleotide sequence ID" value="NZ_JAMZEL010000001.1"/>
</dbReference>
<evidence type="ECO:0000313" key="2">
    <source>
        <dbReference type="Proteomes" id="UP001204772"/>
    </source>
</evidence>
<keyword evidence="2" id="KW-1185">Reference proteome</keyword>
<protein>
    <submittedName>
        <fullName evidence="1">Uncharacterized protein</fullName>
    </submittedName>
</protein>
<proteinExistence type="predicted"/>
<organism evidence="1 2">
    <name type="scientific">Runella salmonicolor</name>
    <dbReference type="NCBI Taxonomy" id="2950278"/>
    <lineage>
        <taxon>Bacteria</taxon>
        <taxon>Pseudomonadati</taxon>
        <taxon>Bacteroidota</taxon>
        <taxon>Cytophagia</taxon>
        <taxon>Cytophagales</taxon>
        <taxon>Spirosomataceae</taxon>
        <taxon>Runella</taxon>
    </lineage>
</organism>
<dbReference type="EMBL" id="JAMZEL010000001">
    <property type="protein sequence ID" value="MCP1381693.1"/>
    <property type="molecule type" value="Genomic_DNA"/>
</dbReference>
<reference evidence="1 2" key="1">
    <citation type="submission" date="2022-06" db="EMBL/GenBank/DDBJ databases">
        <title>Runella sp. S5 genome sequencing.</title>
        <authorList>
            <person name="Park S."/>
        </authorList>
    </citation>
    <scope>NUCLEOTIDE SEQUENCE [LARGE SCALE GENOMIC DNA]</scope>
    <source>
        <strain evidence="1 2">S5</strain>
    </source>
</reference>
<evidence type="ECO:0000313" key="1">
    <source>
        <dbReference type="EMBL" id="MCP1381693.1"/>
    </source>
</evidence>
<name>A0ABT1FMB2_9BACT</name>
<gene>
    <name evidence="1" type="ORF">NCI00_04620</name>
</gene>
<accession>A0ABT1FMB2</accession>